<reference evidence="1" key="1">
    <citation type="submission" date="2023-09" db="EMBL/GenBank/DDBJ databases">
        <title>Vallitalea sediminicola and Vallitalea maricola sp. nov., anaerobic bacteria isolated from marine sediment.</title>
        <authorList>
            <person name="Hirano S."/>
            <person name="Maeda A."/>
            <person name="Terahara T."/>
            <person name="Mori K."/>
            <person name="Hamada M."/>
            <person name="Matsumoto R."/>
            <person name="Kobayashi T."/>
        </authorList>
    </citation>
    <scope>NUCLEOTIDE SEQUENCE</scope>
    <source>
        <strain evidence="1">AN17-2</strain>
    </source>
</reference>
<comment type="caution">
    <text evidence="1">The sequence shown here is derived from an EMBL/GenBank/DDBJ whole genome shotgun (WGS) entry which is preliminary data.</text>
</comment>
<proteinExistence type="predicted"/>
<organism evidence="1 2">
    <name type="scientific">Vallitalea maricola</name>
    <dbReference type="NCBI Taxonomy" id="3074433"/>
    <lineage>
        <taxon>Bacteria</taxon>
        <taxon>Bacillati</taxon>
        <taxon>Bacillota</taxon>
        <taxon>Clostridia</taxon>
        <taxon>Lachnospirales</taxon>
        <taxon>Vallitaleaceae</taxon>
        <taxon>Vallitalea</taxon>
    </lineage>
</organism>
<dbReference type="EMBL" id="BTPU01000002">
    <property type="protein sequence ID" value="GMQ60964.1"/>
    <property type="molecule type" value="Genomic_DNA"/>
</dbReference>
<name>A0ACB5UDE6_9FIRM</name>
<gene>
    <name evidence="1" type="ORF">AN2V17_01910</name>
</gene>
<protein>
    <submittedName>
        <fullName evidence="1">ABC transporter substrate-binding protein</fullName>
    </submittedName>
</protein>
<evidence type="ECO:0000313" key="2">
    <source>
        <dbReference type="Proteomes" id="UP001374599"/>
    </source>
</evidence>
<dbReference type="Proteomes" id="UP001374599">
    <property type="component" value="Unassembled WGS sequence"/>
</dbReference>
<accession>A0ACB5UDE6</accession>
<keyword evidence="2" id="KW-1185">Reference proteome</keyword>
<evidence type="ECO:0000313" key="1">
    <source>
        <dbReference type="EMBL" id="GMQ60964.1"/>
    </source>
</evidence>
<sequence length="411" mass="45478">MKKIRLLLVLVLVLSTMVVGCKSSEKESTTSKKDDVNITLFQSKVEITEQLEKLAKEYSEMTDGVTLEVWGAPGGGYHTQLQAKLINGQGPTIMSAIGKDAEVISDYLYDLSNEDFVKYIAPGTAVMNGEKLIGVPYGVEGYGFVYNSSLVNPDEVTDLTSFETKLNELKDSGVQPISLSSESYFLIGHILNIPFALQDDPAAFVDGLNNKTKTMSGDPLFEEWAKFMEVIRKDGTKPLEIKYDVQTGDFATGKTAMIHQGNWCYGMFKDYDVNFDMSILPMPVNGNDKISVGIPNAWAINAGASEEEIKAAIDFFNWLFTSERGQEYIIDEFGFIPAMTNMKTESLDPLGKTIAEYTADGKTLPWVFKSWPSGIVKNDFLSVAQKFFADENMNGSDLLVELDKAWANATK</sequence>